<evidence type="ECO:0000313" key="2">
    <source>
        <dbReference type="Proteomes" id="UP000249166"/>
    </source>
</evidence>
<dbReference type="RefSeq" id="WP_111904618.1">
    <property type="nucleotide sequence ID" value="NZ_QLNP01000090.1"/>
</dbReference>
<organism evidence="1 2">
    <name type="scientific">Arthrobacter globiformis</name>
    <dbReference type="NCBI Taxonomy" id="1665"/>
    <lineage>
        <taxon>Bacteria</taxon>
        <taxon>Bacillati</taxon>
        <taxon>Actinomycetota</taxon>
        <taxon>Actinomycetes</taxon>
        <taxon>Micrococcales</taxon>
        <taxon>Micrococcaceae</taxon>
        <taxon>Arthrobacter</taxon>
    </lineage>
</organism>
<protein>
    <submittedName>
        <fullName evidence="1">Uncharacterized protein</fullName>
    </submittedName>
</protein>
<proteinExistence type="predicted"/>
<dbReference type="AlphaFoldDB" id="A0A328HDF2"/>
<reference evidence="1 2" key="1">
    <citation type="submission" date="2018-04" db="EMBL/GenBank/DDBJ databases">
        <title>Bacteria isolated from cave deposits of Manipur.</title>
        <authorList>
            <person name="Sahoo D."/>
            <person name="Sarangthem I."/>
            <person name="Nandeibam J."/>
        </authorList>
    </citation>
    <scope>NUCLEOTIDE SEQUENCE [LARGE SCALE GENOMIC DNA]</scope>
    <source>
        <strain evidence="2">mrc11</strain>
    </source>
</reference>
<accession>A0A328HDF2</accession>
<comment type="caution">
    <text evidence="1">The sequence shown here is derived from an EMBL/GenBank/DDBJ whole genome shotgun (WGS) entry which is preliminary data.</text>
</comment>
<dbReference type="Proteomes" id="UP000249166">
    <property type="component" value="Unassembled WGS sequence"/>
</dbReference>
<sequence length="105" mass="11881">MSTLIAPTPRLHRLRQRTVAAGEPARLNPLEPVPNWCKLSRADEVTVCRNRRKVAAGRVDMVALDGSVFWILQEDGKGRAMVHQKDGLTVFRKAGNDRRPRHCRT</sequence>
<gene>
    <name evidence="1" type="ORF">DBZ45_14645</name>
</gene>
<dbReference type="OrthoDB" id="4947240at2"/>
<name>A0A328HDF2_ARTGO</name>
<evidence type="ECO:0000313" key="1">
    <source>
        <dbReference type="EMBL" id="RAM36552.1"/>
    </source>
</evidence>
<dbReference type="EMBL" id="QLNP01000090">
    <property type="protein sequence ID" value="RAM36552.1"/>
    <property type="molecule type" value="Genomic_DNA"/>
</dbReference>